<protein>
    <submittedName>
        <fullName evidence="1">Uncharacterized protein</fullName>
    </submittedName>
</protein>
<dbReference type="EMBL" id="CP061035">
    <property type="protein sequence ID" value="QQV77924.1"/>
    <property type="molecule type" value="Genomic_DNA"/>
</dbReference>
<proteinExistence type="predicted"/>
<evidence type="ECO:0000313" key="2">
    <source>
        <dbReference type="Proteomes" id="UP000595894"/>
    </source>
</evidence>
<name>A0A974NVS7_9SPHN</name>
<dbReference type="Proteomes" id="UP000595894">
    <property type="component" value="Chromosome"/>
</dbReference>
<dbReference type="KEGG" id="sari:H5J25_04015"/>
<organism evidence="1 2">
    <name type="scientific">Sphingomonas aliaeris</name>
    <dbReference type="NCBI Taxonomy" id="2759526"/>
    <lineage>
        <taxon>Bacteria</taxon>
        <taxon>Pseudomonadati</taxon>
        <taxon>Pseudomonadota</taxon>
        <taxon>Alphaproteobacteria</taxon>
        <taxon>Sphingomonadales</taxon>
        <taxon>Sphingomonadaceae</taxon>
        <taxon>Sphingomonas</taxon>
    </lineage>
</organism>
<dbReference type="AlphaFoldDB" id="A0A974NVS7"/>
<reference evidence="2" key="1">
    <citation type="submission" date="2020-09" db="EMBL/GenBank/DDBJ databases">
        <title>Sphingomonas sp., a new species isolated from pork steak.</title>
        <authorList>
            <person name="Heidler von Heilborn D."/>
        </authorList>
    </citation>
    <scope>NUCLEOTIDE SEQUENCE [LARGE SCALE GENOMIC DNA]</scope>
</reference>
<evidence type="ECO:0000313" key="1">
    <source>
        <dbReference type="EMBL" id="QQV77924.1"/>
    </source>
</evidence>
<accession>A0A974NVS7</accession>
<keyword evidence="2" id="KW-1185">Reference proteome</keyword>
<gene>
    <name evidence="1" type="ORF">H5J25_04015</name>
</gene>
<sequence>MPDGFQEVAKVLVWSLLVDPRGEATRNIQSVCLKVTGLDRVLAWVARTGGGLADLDEEQFEYFLDELEDEIDAGRLDSSRSQRPTQGTVRVLIAPWHVLRDQAPAMAEAGVDALTFDPFVHQSPTSIVISMSGDGPRKGDPIPDEVAVAVVQAATAMLGTPADEVESALRSCMELRRTYQGGRHKVKFKASLPERSFSPLAEDGEPWLEVPAGAPWRVYESIIEHGLRRVVGACATLVFACGGQRSSEVLAVEAGIDPQTGLPACVERSRSDTHTFDLYWLNSTRFKMTDGEPEKDQWLIGCATAGDTELPDAVQAIATIHQVLAPFREIAEGDASTRLLINRYNGFRSLRGDLVRPMSYHTLRDWMHVFLAEAIEWSALPDVARDGTDLTTFKRLKGANISSRGWRRTLVQFLLRVDGRMTLPLARRLRHKMHNVINGAYQSNDPALMEEVNDAMARTLARTIVGISDGSRPVTGWLGDLLTTHIDEVRELTCGLRGEEAVTKVQAWASKRQLGLFESGAGKCGLRLMPRHALCHLVAGSAGWWSRQPADNRTDENCANCKLCVVDSEHLHFWTSRYAAARRQVLISRTIGREEEAWVHAGQAATARNMLKRLDGRIPPDNELED</sequence>
<dbReference type="RefSeq" id="WP_202094843.1">
    <property type="nucleotide sequence ID" value="NZ_CP061035.1"/>
</dbReference>